<name>A0ABS9LUG6_9BRAD</name>
<dbReference type="RefSeq" id="WP_237872502.1">
    <property type="nucleotide sequence ID" value="NZ_JAKLUA010000010.1"/>
</dbReference>
<evidence type="ECO:0000256" key="5">
    <source>
        <dbReference type="ARBA" id="ARBA00022989"/>
    </source>
</evidence>
<dbReference type="PANTHER" id="PTHR34584:SF1">
    <property type="entry name" value="NA(+)_H(+) ANTIPORTER SUBUNIT E1"/>
    <property type="match status" value="1"/>
</dbReference>
<evidence type="ECO:0000256" key="1">
    <source>
        <dbReference type="ARBA" id="ARBA00004651"/>
    </source>
</evidence>
<keyword evidence="6" id="KW-0472">Membrane</keyword>
<keyword evidence="4" id="KW-0812">Transmembrane</keyword>
<proteinExistence type="inferred from homology"/>
<protein>
    <submittedName>
        <fullName evidence="7">Na+/H+ antiporter subunit E</fullName>
    </submittedName>
</protein>
<evidence type="ECO:0000256" key="4">
    <source>
        <dbReference type="ARBA" id="ARBA00022692"/>
    </source>
</evidence>
<comment type="similarity">
    <text evidence="2">Belongs to the CPA3 antiporters (TC 2.A.63) subunit E family.</text>
</comment>
<reference evidence="7" key="1">
    <citation type="submission" date="2022-01" db="EMBL/GenBank/DDBJ databases">
        <title>Genome sequnece data of strain Bradyrhizobium sp. nov.</title>
        <authorList>
            <person name="Zhang J."/>
        </authorList>
    </citation>
    <scope>NUCLEOTIDE SEQUENCE</scope>
    <source>
        <strain evidence="7">WYCCWR 12774</strain>
    </source>
</reference>
<dbReference type="PANTHER" id="PTHR34584">
    <property type="entry name" value="NA(+)/H(+) ANTIPORTER SUBUNIT E1"/>
    <property type="match status" value="1"/>
</dbReference>
<evidence type="ECO:0000256" key="3">
    <source>
        <dbReference type="ARBA" id="ARBA00022475"/>
    </source>
</evidence>
<sequence length="161" mass="17196">MRAHVAARVSVASRAAWFLCLWLVLAGATLDDVPAAATAVGAATWTSLRFLAPGSSRLSPRALGRLVLLFLYHSIVAGADVARRALDPRLPLRPGFVAYPTGLPPGPRRNVFATLTSLLPGTVPAGDQNAQIFYHCLDVERPVIAELAAEEEALVRALYND</sequence>
<dbReference type="EMBL" id="JAKLUA010000010">
    <property type="protein sequence ID" value="MCG2670656.1"/>
    <property type="molecule type" value="Genomic_DNA"/>
</dbReference>
<dbReference type="InterPro" id="IPR002758">
    <property type="entry name" value="Cation_antiport_E"/>
</dbReference>
<keyword evidence="8" id="KW-1185">Reference proteome</keyword>
<organism evidence="7 8">
    <name type="scientific">Bradyrhizobium zhengyangense</name>
    <dbReference type="NCBI Taxonomy" id="2911009"/>
    <lineage>
        <taxon>Bacteria</taxon>
        <taxon>Pseudomonadati</taxon>
        <taxon>Pseudomonadota</taxon>
        <taxon>Alphaproteobacteria</taxon>
        <taxon>Hyphomicrobiales</taxon>
        <taxon>Nitrobacteraceae</taxon>
        <taxon>Bradyrhizobium</taxon>
    </lineage>
</organism>
<evidence type="ECO:0000313" key="7">
    <source>
        <dbReference type="EMBL" id="MCG2670656.1"/>
    </source>
</evidence>
<comment type="subcellular location">
    <subcellularLocation>
        <location evidence="1">Cell membrane</location>
        <topology evidence="1">Multi-pass membrane protein</topology>
    </subcellularLocation>
</comment>
<gene>
    <name evidence="7" type="ORF">L6637_27165</name>
</gene>
<dbReference type="Proteomes" id="UP001139012">
    <property type="component" value="Unassembled WGS sequence"/>
</dbReference>
<keyword evidence="3" id="KW-1003">Cell membrane</keyword>
<keyword evidence="5" id="KW-1133">Transmembrane helix</keyword>
<evidence type="ECO:0000313" key="8">
    <source>
        <dbReference type="Proteomes" id="UP001139012"/>
    </source>
</evidence>
<accession>A0ABS9LUG6</accession>
<evidence type="ECO:0000256" key="2">
    <source>
        <dbReference type="ARBA" id="ARBA00006228"/>
    </source>
</evidence>
<dbReference type="Pfam" id="PF01899">
    <property type="entry name" value="MNHE"/>
    <property type="match status" value="1"/>
</dbReference>
<evidence type="ECO:0000256" key="6">
    <source>
        <dbReference type="ARBA" id="ARBA00023136"/>
    </source>
</evidence>
<comment type="caution">
    <text evidence="7">The sequence shown here is derived from an EMBL/GenBank/DDBJ whole genome shotgun (WGS) entry which is preliminary data.</text>
</comment>